<organism evidence="4 5">
    <name type="scientific">Spirosoma radiotolerans</name>
    <dbReference type="NCBI Taxonomy" id="1379870"/>
    <lineage>
        <taxon>Bacteria</taxon>
        <taxon>Pseudomonadati</taxon>
        <taxon>Bacteroidota</taxon>
        <taxon>Cytophagia</taxon>
        <taxon>Cytophagales</taxon>
        <taxon>Cytophagaceae</taxon>
        <taxon>Spirosoma</taxon>
    </lineage>
</organism>
<accession>A0A0E3ZW33</accession>
<dbReference type="InterPro" id="IPR007837">
    <property type="entry name" value="DinB"/>
</dbReference>
<proteinExistence type="inferred from homology"/>
<sequence>MNKDYFLALADYNLWVSRIAASWLNELTDDQWNQVIPSSFDSVKQTTLHLVSAEKIWLDYWQLVPDPVFLITQFDGTKEDLIQIWLQTSVALKLFIESYPPEAYPQSVCFTWRGVNWQMAFWQTFAHFINHATYHRGQLVTLLRQVGFTKLSSTDLATYFRVHPSVETLLFPDL</sequence>
<dbReference type="RefSeq" id="WP_046573980.1">
    <property type="nucleotide sequence ID" value="NZ_CP010429.1"/>
</dbReference>
<feature type="binding site" evidence="3">
    <location>
        <position position="49"/>
    </location>
    <ligand>
        <name>a divalent metal cation</name>
        <dbReference type="ChEBI" id="CHEBI:60240"/>
    </ligand>
</feature>
<dbReference type="KEGG" id="srd:SD10_11790"/>
<dbReference type="OrthoDB" id="9811413at2"/>
<dbReference type="Proteomes" id="UP000033054">
    <property type="component" value="Chromosome"/>
</dbReference>
<evidence type="ECO:0000256" key="2">
    <source>
        <dbReference type="ARBA" id="ARBA00022723"/>
    </source>
</evidence>
<feature type="binding site" evidence="3">
    <location>
        <position position="131"/>
    </location>
    <ligand>
        <name>a divalent metal cation</name>
        <dbReference type="ChEBI" id="CHEBI:60240"/>
    </ligand>
</feature>
<dbReference type="AlphaFoldDB" id="A0A0E3ZW33"/>
<evidence type="ECO:0000313" key="4">
    <source>
        <dbReference type="EMBL" id="AKD55484.1"/>
    </source>
</evidence>
<feature type="binding site" evidence="3">
    <location>
        <position position="135"/>
    </location>
    <ligand>
        <name>a divalent metal cation</name>
        <dbReference type="ChEBI" id="CHEBI:60240"/>
    </ligand>
</feature>
<dbReference type="HOGENOM" id="CLU_101283_0_0_10"/>
<evidence type="ECO:0000256" key="1">
    <source>
        <dbReference type="ARBA" id="ARBA00008635"/>
    </source>
</evidence>
<dbReference type="STRING" id="1379870.SD10_11790"/>
<dbReference type="PANTHER" id="PTHR37302:SF3">
    <property type="entry name" value="DAMAGE-INDUCIBLE PROTEIN DINB"/>
    <property type="match status" value="1"/>
</dbReference>
<dbReference type="InterPro" id="IPR034660">
    <property type="entry name" value="DinB/YfiT-like"/>
</dbReference>
<protein>
    <submittedName>
        <fullName evidence="4">Damage-inducible protein DinB</fullName>
    </submittedName>
</protein>
<dbReference type="SUPFAM" id="SSF109854">
    <property type="entry name" value="DinB/YfiT-like putative metalloenzymes"/>
    <property type="match status" value="1"/>
</dbReference>
<comment type="similarity">
    <text evidence="1">Belongs to the DinB family.</text>
</comment>
<dbReference type="PATRIC" id="fig|1379870.5.peg.2563"/>
<dbReference type="Pfam" id="PF05163">
    <property type="entry name" value="DinB"/>
    <property type="match status" value="1"/>
</dbReference>
<name>A0A0E3ZW33_9BACT</name>
<dbReference type="EMBL" id="CP010429">
    <property type="protein sequence ID" value="AKD55484.1"/>
    <property type="molecule type" value="Genomic_DNA"/>
</dbReference>
<dbReference type="Gene3D" id="1.20.120.450">
    <property type="entry name" value="dinb family like domain"/>
    <property type="match status" value="1"/>
</dbReference>
<dbReference type="GO" id="GO:0046872">
    <property type="term" value="F:metal ion binding"/>
    <property type="evidence" value="ECO:0007669"/>
    <property type="project" value="UniProtKB-KW"/>
</dbReference>
<dbReference type="PANTHER" id="PTHR37302">
    <property type="entry name" value="SLR1116 PROTEIN"/>
    <property type="match status" value="1"/>
</dbReference>
<gene>
    <name evidence="4" type="ORF">SD10_11790</name>
</gene>
<keyword evidence="2 3" id="KW-0479">Metal-binding</keyword>
<reference evidence="4 5" key="1">
    <citation type="journal article" date="2014" name="Curr. Microbiol.">
        <title>Spirosoma radiotolerans sp. nov., a gamma-radiation-resistant bacterium isolated from gamma ray-irradiated soil.</title>
        <authorList>
            <person name="Lee J.J."/>
            <person name="Srinivasan S."/>
            <person name="Lim S."/>
            <person name="Joe M."/>
            <person name="Im S."/>
            <person name="Bae S.I."/>
            <person name="Park K.R."/>
            <person name="Han J.H."/>
            <person name="Park S.H."/>
            <person name="Joo B.M."/>
            <person name="Park S.J."/>
            <person name="Kim M.K."/>
        </authorList>
    </citation>
    <scope>NUCLEOTIDE SEQUENCE [LARGE SCALE GENOMIC DNA]</scope>
    <source>
        <strain evidence="4 5">DG5A</strain>
    </source>
</reference>
<keyword evidence="5" id="KW-1185">Reference proteome</keyword>
<evidence type="ECO:0000313" key="5">
    <source>
        <dbReference type="Proteomes" id="UP000033054"/>
    </source>
</evidence>
<evidence type="ECO:0000256" key="3">
    <source>
        <dbReference type="PIRSR" id="PIRSR607837-1"/>
    </source>
</evidence>